<accession>A0AAE3W333</accession>
<name>A0AAE3W333_9ACTN</name>
<gene>
    <name evidence="1" type="ORF">J2S42_005104</name>
</gene>
<organism evidence="1 2">
    <name type="scientific">Catenuloplanes indicus</name>
    <dbReference type="NCBI Taxonomy" id="137267"/>
    <lineage>
        <taxon>Bacteria</taxon>
        <taxon>Bacillati</taxon>
        <taxon>Actinomycetota</taxon>
        <taxon>Actinomycetes</taxon>
        <taxon>Micromonosporales</taxon>
        <taxon>Micromonosporaceae</taxon>
        <taxon>Catenuloplanes</taxon>
    </lineage>
</organism>
<dbReference type="AlphaFoldDB" id="A0AAE3W333"/>
<reference evidence="1 2" key="1">
    <citation type="submission" date="2023-07" db="EMBL/GenBank/DDBJ databases">
        <title>Sequencing the genomes of 1000 actinobacteria strains.</title>
        <authorList>
            <person name="Klenk H.-P."/>
        </authorList>
    </citation>
    <scope>NUCLEOTIDE SEQUENCE [LARGE SCALE GENOMIC DNA]</scope>
    <source>
        <strain evidence="1 2">DSM 44709</strain>
    </source>
</reference>
<keyword evidence="1" id="KW-0808">Transferase</keyword>
<comment type="caution">
    <text evidence="1">The sequence shown here is derived from an EMBL/GenBank/DDBJ whole genome shotgun (WGS) entry which is preliminary data.</text>
</comment>
<sequence>MAEGIFAAEIVRELRDRGLLADAFALRRSRTVTFARRLGRDLTERRKPPALLVRRGLQLLRAEPVVLRRQVELGCRAASAGRIVREVRAMAGAPDPAGTHGEPAIN</sequence>
<proteinExistence type="predicted"/>
<dbReference type="GO" id="GO:0004849">
    <property type="term" value="F:uridine kinase activity"/>
    <property type="evidence" value="ECO:0007669"/>
    <property type="project" value="UniProtKB-EC"/>
</dbReference>
<evidence type="ECO:0000313" key="2">
    <source>
        <dbReference type="Proteomes" id="UP001240236"/>
    </source>
</evidence>
<protein>
    <submittedName>
        <fullName evidence="1">Uridine kinase</fullName>
        <ecNumber evidence="1">2.7.1.48</ecNumber>
    </submittedName>
</protein>
<evidence type="ECO:0000313" key="1">
    <source>
        <dbReference type="EMBL" id="MDQ0368435.1"/>
    </source>
</evidence>
<dbReference type="Proteomes" id="UP001240236">
    <property type="component" value="Unassembled WGS sequence"/>
</dbReference>
<keyword evidence="2" id="KW-1185">Reference proteome</keyword>
<dbReference type="EC" id="2.7.1.48" evidence="1"/>
<keyword evidence="1" id="KW-0418">Kinase</keyword>
<dbReference type="EMBL" id="JAUSUZ010000001">
    <property type="protein sequence ID" value="MDQ0368435.1"/>
    <property type="molecule type" value="Genomic_DNA"/>
</dbReference>